<feature type="region of interest" description="Disordered" evidence="1">
    <location>
        <begin position="34"/>
        <end position="62"/>
    </location>
</feature>
<accession>A0A5E5BMT9</accession>
<proteinExistence type="predicted"/>
<keyword evidence="3" id="KW-1185">Reference proteome</keyword>
<dbReference type="EMBL" id="CABPST010000001">
    <property type="protein sequence ID" value="VVE86606.1"/>
    <property type="molecule type" value="Genomic_DNA"/>
</dbReference>
<dbReference type="Proteomes" id="UP000382040">
    <property type="component" value="Unassembled WGS sequence"/>
</dbReference>
<evidence type="ECO:0000313" key="3">
    <source>
        <dbReference type="Proteomes" id="UP000382040"/>
    </source>
</evidence>
<evidence type="ECO:0000313" key="2">
    <source>
        <dbReference type="EMBL" id="VVE86606.1"/>
    </source>
</evidence>
<reference evidence="2 3" key="1">
    <citation type="submission" date="2019-08" db="EMBL/GenBank/DDBJ databases">
        <authorList>
            <person name="Peeters C."/>
        </authorList>
    </citation>
    <scope>NUCLEOTIDE SEQUENCE [LARGE SCALE GENOMIC DNA]</scope>
    <source>
        <strain evidence="2 3">LMG 20603</strain>
    </source>
</reference>
<name>A0A5E5BMT9_9BURK</name>
<sequence length="62" mass="6797">MFLWRLAKLTLAASLGQLDVDAVPALASITSYRLTPEDRPPVSPPLPDRESGTGGHRPNMRR</sequence>
<gene>
    <name evidence="2" type="primary">ttgF_1</name>
    <name evidence="2" type="ORF">PBR20603_00527</name>
</gene>
<organism evidence="2 3">
    <name type="scientific">Pandoraea bronchicola</name>
    <dbReference type="NCBI Taxonomy" id="2508287"/>
    <lineage>
        <taxon>Bacteria</taxon>
        <taxon>Pseudomonadati</taxon>
        <taxon>Pseudomonadota</taxon>
        <taxon>Betaproteobacteria</taxon>
        <taxon>Burkholderiales</taxon>
        <taxon>Burkholderiaceae</taxon>
        <taxon>Pandoraea</taxon>
    </lineage>
</organism>
<protein>
    <submittedName>
        <fullName evidence="2">Toluene efflux pump outer membrane protein TtgF</fullName>
    </submittedName>
</protein>
<dbReference type="AlphaFoldDB" id="A0A5E5BMT9"/>
<evidence type="ECO:0000256" key="1">
    <source>
        <dbReference type="SAM" id="MobiDB-lite"/>
    </source>
</evidence>